<comment type="similarity">
    <text evidence="1">Belongs to the type II topoisomerase GyrA/ParC subunit family.</text>
</comment>
<name>A0A9N9PH23_9GLOM</name>
<keyword evidence="8" id="KW-1185">Reference proteome</keyword>
<dbReference type="InterPro" id="IPR013758">
    <property type="entry name" value="Topo_IIA_A/C_ab"/>
</dbReference>
<dbReference type="InterPro" id="IPR050220">
    <property type="entry name" value="Type_II_DNA_Topoisomerases"/>
</dbReference>
<feature type="non-terminal residue" evidence="7">
    <location>
        <position position="1"/>
    </location>
</feature>
<evidence type="ECO:0000256" key="4">
    <source>
        <dbReference type="ARBA" id="ARBA00023235"/>
    </source>
</evidence>
<dbReference type="SMART" id="SM00434">
    <property type="entry name" value="TOP4c"/>
    <property type="match status" value="1"/>
</dbReference>
<keyword evidence="3 5" id="KW-0238">DNA-binding</keyword>
<dbReference type="InterPro" id="IPR013760">
    <property type="entry name" value="Topo_IIA-like_dom_sf"/>
</dbReference>
<keyword evidence="2 5" id="KW-0799">Topoisomerase</keyword>
<dbReference type="OrthoDB" id="2446002at2759"/>
<reference evidence="7" key="1">
    <citation type="submission" date="2021-06" db="EMBL/GenBank/DDBJ databases">
        <authorList>
            <person name="Kallberg Y."/>
            <person name="Tangrot J."/>
            <person name="Rosling A."/>
        </authorList>
    </citation>
    <scope>NUCLEOTIDE SEQUENCE</scope>
    <source>
        <strain evidence="7">IN212</strain>
    </source>
</reference>
<gene>
    <name evidence="7" type="ORF">RFULGI_LOCUS19211</name>
</gene>
<dbReference type="GO" id="GO:0009330">
    <property type="term" value="C:DNA topoisomerase type II (double strand cut, ATP-hydrolyzing) complex"/>
    <property type="evidence" value="ECO:0007669"/>
    <property type="project" value="TreeGrafter"/>
</dbReference>
<evidence type="ECO:0000313" key="8">
    <source>
        <dbReference type="Proteomes" id="UP000789396"/>
    </source>
</evidence>
<dbReference type="GO" id="GO:0003918">
    <property type="term" value="F:DNA topoisomerase type II (double strand cut, ATP-hydrolyzing) activity"/>
    <property type="evidence" value="ECO:0007669"/>
    <property type="project" value="UniProtKB-EC"/>
</dbReference>
<feature type="domain" description="Topo IIA-type catalytic" evidence="6">
    <location>
        <begin position="1"/>
        <end position="180"/>
    </location>
</feature>
<evidence type="ECO:0000256" key="1">
    <source>
        <dbReference type="ARBA" id="ARBA00008263"/>
    </source>
</evidence>
<comment type="catalytic activity">
    <reaction evidence="5">
        <text>ATP-dependent breakage, passage and rejoining of double-stranded DNA.</text>
        <dbReference type="EC" id="5.6.2.2"/>
    </reaction>
</comment>
<dbReference type="GO" id="GO:0003677">
    <property type="term" value="F:DNA binding"/>
    <property type="evidence" value="ECO:0007669"/>
    <property type="project" value="UniProtKB-UniRule"/>
</dbReference>
<protein>
    <submittedName>
        <fullName evidence="7">17991_t:CDS:1</fullName>
    </submittedName>
</protein>
<dbReference type="Pfam" id="PF00521">
    <property type="entry name" value="DNA_topoisoIV"/>
    <property type="match status" value="1"/>
</dbReference>
<feature type="active site" description="O-(5'-phospho-DNA)-tyrosine intermediate" evidence="5">
    <location>
        <position position="10"/>
    </location>
</feature>
<dbReference type="Gene3D" id="3.90.199.10">
    <property type="entry name" value="Topoisomerase II, domain 5"/>
    <property type="match status" value="1"/>
</dbReference>
<evidence type="ECO:0000256" key="3">
    <source>
        <dbReference type="ARBA" id="ARBA00023125"/>
    </source>
</evidence>
<organism evidence="7 8">
    <name type="scientific">Racocetra fulgida</name>
    <dbReference type="NCBI Taxonomy" id="60492"/>
    <lineage>
        <taxon>Eukaryota</taxon>
        <taxon>Fungi</taxon>
        <taxon>Fungi incertae sedis</taxon>
        <taxon>Mucoromycota</taxon>
        <taxon>Glomeromycotina</taxon>
        <taxon>Glomeromycetes</taxon>
        <taxon>Diversisporales</taxon>
        <taxon>Gigasporaceae</taxon>
        <taxon>Racocetra</taxon>
    </lineage>
</organism>
<dbReference type="EMBL" id="CAJVPZ010091563">
    <property type="protein sequence ID" value="CAG8815638.1"/>
    <property type="molecule type" value="Genomic_DNA"/>
</dbReference>
<dbReference type="SUPFAM" id="SSF56719">
    <property type="entry name" value="Type II DNA topoisomerase"/>
    <property type="match status" value="1"/>
</dbReference>
<evidence type="ECO:0000256" key="5">
    <source>
        <dbReference type="PROSITE-ProRule" id="PRU01384"/>
    </source>
</evidence>
<dbReference type="PROSITE" id="PS52040">
    <property type="entry name" value="TOPO_IIA"/>
    <property type="match status" value="1"/>
</dbReference>
<dbReference type="Proteomes" id="UP000789396">
    <property type="component" value="Unassembled WGS sequence"/>
</dbReference>
<dbReference type="GO" id="GO:0005737">
    <property type="term" value="C:cytoplasm"/>
    <property type="evidence" value="ECO:0007669"/>
    <property type="project" value="TreeGrafter"/>
</dbReference>
<evidence type="ECO:0000256" key="2">
    <source>
        <dbReference type="ARBA" id="ARBA00023029"/>
    </source>
</evidence>
<dbReference type="InterPro" id="IPR002205">
    <property type="entry name" value="Topo_IIA_dom_A"/>
</dbReference>
<comment type="caution">
    <text evidence="7">The sequence shown here is derived from an EMBL/GenBank/DDBJ whole genome shotgun (WGS) entry which is preliminary data.</text>
</comment>
<dbReference type="PANTHER" id="PTHR43493:SF5">
    <property type="entry name" value="DNA GYRASE SUBUNIT A, CHLOROPLASTIC_MITOCHONDRIAL"/>
    <property type="match status" value="1"/>
</dbReference>
<accession>A0A9N9PH23</accession>
<dbReference type="GO" id="GO:0005524">
    <property type="term" value="F:ATP binding"/>
    <property type="evidence" value="ECO:0007669"/>
    <property type="project" value="InterPro"/>
</dbReference>
<dbReference type="PANTHER" id="PTHR43493">
    <property type="entry name" value="DNA GYRASE/TOPOISOMERASE SUBUNIT A"/>
    <property type="match status" value="1"/>
</dbReference>
<sequence>DGHPAAAMRYTEARLSKFGAHLLMDNYDETEKEPKILPANLNLLLNGCSGIAVGMTSNIPPHNLGEAVDTTINLIRNPDLSIEELLETLPGPDFPTGGIILNQKNLVSIYKSGHGTIYVRGKAEILASQKDKEKKDLIRIVSLPFKVNKTKLVTQINQLIKNKKIDGLRSVADYSNLENK</sequence>
<dbReference type="GO" id="GO:0006265">
    <property type="term" value="P:DNA topological change"/>
    <property type="evidence" value="ECO:0007669"/>
    <property type="project" value="UniProtKB-UniRule"/>
</dbReference>
<dbReference type="AlphaFoldDB" id="A0A9N9PH23"/>
<keyword evidence="4 5" id="KW-0413">Isomerase</keyword>
<feature type="non-terminal residue" evidence="7">
    <location>
        <position position="180"/>
    </location>
</feature>
<proteinExistence type="inferred from homology"/>
<evidence type="ECO:0000313" key="7">
    <source>
        <dbReference type="EMBL" id="CAG8815638.1"/>
    </source>
</evidence>
<evidence type="ECO:0000259" key="6">
    <source>
        <dbReference type="PROSITE" id="PS52040"/>
    </source>
</evidence>